<evidence type="ECO:0000313" key="3">
    <source>
        <dbReference type="EMBL" id="QFU75349.1"/>
    </source>
</evidence>
<reference evidence="3 4" key="1">
    <citation type="submission" date="2019-02" db="EMBL/GenBank/DDBJ databases">
        <authorList>
            <person name="Li S.-H."/>
        </authorList>
    </citation>
    <scope>NUCLEOTIDE SEQUENCE [LARGE SCALE GENOMIC DNA]</scope>
    <source>
        <strain evidence="3 4">IMCC14385</strain>
    </source>
</reference>
<dbReference type="InterPro" id="IPR059113">
    <property type="entry name" value="Znf_ribbon"/>
</dbReference>
<evidence type="ECO:0000256" key="1">
    <source>
        <dbReference type="SAM" id="Phobius"/>
    </source>
</evidence>
<gene>
    <name evidence="3" type="ORF">EY643_06615</name>
</gene>
<dbReference type="OrthoDB" id="5879670at2"/>
<proteinExistence type="predicted"/>
<dbReference type="Proteomes" id="UP000326287">
    <property type="component" value="Chromosome"/>
</dbReference>
<feature type="domain" description="Putative zinc-ribbon" evidence="2">
    <location>
        <begin position="5"/>
        <end position="26"/>
    </location>
</feature>
<dbReference type="AlphaFoldDB" id="A0A5P9NIH5"/>
<evidence type="ECO:0000313" key="4">
    <source>
        <dbReference type="Proteomes" id="UP000326287"/>
    </source>
</evidence>
<keyword evidence="1" id="KW-1133">Transmembrane helix</keyword>
<keyword evidence="4" id="KW-1185">Reference proteome</keyword>
<feature type="transmembrane region" description="Helical" evidence="1">
    <location>
        <begin position="40"/>
        <end position="56"/>
    </location>
</feature>
<dbReference type="KEGG" id="halc:EY643_06615"/>
<organism evidence="3 4">
    <name type="scientific">Halioglobus maricola</name>
    <dbReference type="NCBI Taxonomy" id="2601894"/>
    <lineage>
        <taxon>Bacteria</taxon>
        <taxon>Pseudomonadati</taxon>
        <taxon>Pseudomonadota</taxon>
        <taxon>Gammaproteobacteria</taxon>
        <taxon>Cellvibrionales</taxon>
        <taxon>Halieaceae</taxon>
        <taxon>Halioglobus</taxon>
    </lineage>
</organism>
<evidence type="ECO:0000259" key="2">
    <source>
        <dbReference type="Pfam" id="PF13248"/>
    </source>
</evidence>
<keyword evidence="1" id="KW-0472">Membrane</keyword>
<accession>A0A5P9NIH5</accession>
<sequence>MARLIKCPDCGQKVSKRAQACPSCGYHVAKYRGQNQAFKVLMWLILIGIFASYLQGG</sequence>
<dbReference type="RefSeq" id="WP_152661455.1">
    <property type="nucleotide sequence ID" value="NZ_CP036422.1"/>
</dbReference>
<protein>
    <submittedName>
        <fullName evidence="3">Zinc-ribbon domain-containing protein</fullName>
    </submittedName>
</protein>
<dbReference type="EMBL" id="CP036422">
    <property type="protein sequence ID" value="QFU75349.1"/>
    <property type="molecule type" value="Genomic_DNA"/>
</dbReference>
<keyword evidence="1" id="KW-0812">Transmembrane</keyword>
<name>A0A5P9NIH5_9GAMM</name>
<dbReference type="Pfam" id="PF13248">
    <property type="entry name" value="Zn_ribbon_3"/>
    <property type="match status" value="1"/>
</dbReference>